<evidence type="ECO:0000256" key="1">
    <source>
        <dbReference type="ARBA" id="ARBA00004651"/>
    </source>
</evidence>
<dbReference type="GO" id="GO:0033228">
    <property type="term" value="P:cysteine export across plasma membrane"/>
    <property type="evidence" value="ECO:0007669"/>
    <property type="project" value="TreeGrafter"/>
</dbReference>
<dbReference type="InterPro" id="IPR001123">
    <property type="entry name" value="LeuE-type"/>
</dbReference>
<feature type="transmembrane region" description="Helical" evidence="6">
    <location>
        <begin position="38"/>
        <end position="63"/>
    </location>
</feature>
<keyword evidence="2" id="KW-1003">Cell membrane</keyword>
<keyword evidence="4 6" id="KW-1133">Transmembrane helix</keyword>
<dbReference type="Pfam" id="PF01810">
    <property type="entry name" value="LysE"/>
    <property type="match status" value="1"/>
</dbReference>
<evidence type="ECO:0000256" key="3">
    <source>
        <dbReference type="ARBA" id="ARBA00022692"/>
    </source>
</evidence>
<comment type="subcellular location">
    <subcellularLocation>
        <location evidence="1">Cell membrane</location>
        <topology evidence="1">Multi-pass membrane protein</topology>
    </subcellularLocation>
</comment>
<dbReference type="OrthoDB" id="198428at2"/>
<accession>A0A0B5QYQ0</accession>
<keyword evidence="3 6" id="KW-0812">Transmembrane</keyword>
<dbReference type="PANTHER" id="PTHR30086:SF20">
    <property type="entry name" value="ARGININE EXPORTER PROTEIN ARGO-RELATED"/>
    <property type="match status" value="1"/>
</dbReference>
<dbReference type="KEGG" id="cbei:LF65_05642"/>
<dbReference type="Proteomes" id="UP000031866">
    <property type="component" value="Chromosome"/>
</dbReference>
<reference evidence="8" key="1">
    <citation type="submission" date="2014-12" db="EMBL/GenBank/DDBJ databases">
        <title>Genome sequence of Clostridium beijerinckii strain 59B.</title>
        <authorList>
            <person name="Little G.T."/>
            <person name="Minton N.P."/>
        </authorList>
    </citation>
    <scope>NUCLEOTIDE SEQUENCE [LARGE SCALE GENOMIC DNA]</scope>
    <source>
        <strain evidence="8">59B</strain>
    </source>
</reference>
<feature type="transmembrane region" description="Helical" evidence="6">
    <location>
        <begin position="176"/>
        <end position="193"/>
    </location>
</feature>
<evidence type="ECO:0000256" key="4">
    <source>
        <dbReference type="ARBA" id="ARBA00022989"/>
    </source>
</evidence>
<dbReference type="STRING" id="1520.LF65_05642"/>
<evidence type="ECO:0000313" key="8">
    <source>
        <dbReference type="Proteomes" id="UP000031866"/>
    </source>
</evidence>
<dbReference type="PANTHER" id="PTHR30086">
    <property type="entry name" value="ARGININE EXPORTER PROTEIN ARGO"/>
    <property type="match status" value="1"/>
</dbReference>
<evidence type="ECO:0000256" key="5">
    <source>
        <dbReference type="ARBA" id="ARBA00023136"/>
    </source>
</evidence>
<feature type="transmembrane region" description="Helical" evidence="6">
    <location>
        <begin position="106"/>
        <end position="132"/>
    </location>
</feature>
<sequence>MTNFTAFLFYVLISNLSPGPNTIISMSNASKYGFKKSIRFNIGIFFGVFIIMIICSIFSIALYNIMPSIKPIMSFIGAIYILWLALKTYKSIPNSNNIISNPTNTFLYGLLLQFFNPNTIIYGIMTFSTFIIPYYKSVLMLTIFSGILALIGFVTTCCWSLFGSLAQKFLVQDNKIVNIIMSLLLVYCAISLFL</sequence>
<feature type="transmembrane region" description="Helical" evidence="6">
    <location>
        <begin position="6"/>
        <end position="26"/>
    </location>
</feature>
<dbReference type="RefSeq" id="WP_041900630.1">
    <property type="nucleotide sequence ID" value="NZ_CP010086.2"/>
</dbReference>
<dbReference type="GO" id="GO:0005886">
    <property type="term" value="C:plasma membrane"/>
    <property type="evidence" value="ECO:0007669"/>
    <property type="project" value="UniProtKB-SubCell"/>
</dbReference>
<protein>
    <submittedName>
        <fullName evidence="7">Lysine transporter LysE</fullName>
    </submittedName>
</protein>
<dbReference type="AlphaFoldDB" id="A0A0B5QYQ0"/>
<evidence type="ECO:0000256" key="6">
    <source>
        <dbReference type="SAM" id="Phobius"/>
    </source>
</evidence>
<dbReference type="GO" id="GO:0015171">
    <property type="term" value="F:amino acid transmembrane transporter activity"/>
    <property type="evidence" value="ECO:0007669"/>
    <property type="project" value="TreeGrafter"/>
</dbReference>
<proteinExistence type="predicted"/>
<evidence type="ECO:0000256" key="2">
    <source>
        <dbReference type="ARBA" id="ARBA00022475"/>
    </source>
</evidence>
<gene>
    <name evidence="7" type="ORF">LF65_05642</name>
</gene>
<organism evidence="7 8">
    <name type="scientific">Clostridium beijerinckii</name>
    <name type="common">Clostridium MP</name>
    <dbReference type="NCBI Taxonomy" id="1520"/>
    <lineage>
        <taxon>Bacteria</taxon>
        <taxon>Bacillati</taxon>
        <taxon>Bacillota</taxon>
        <taxon>Clostridia</taxon>
        <taxon>Eubacteriales</taxon>
        <taxon>Clostridiaceae</taxon>
        <taxon>Clostridium</taxon>
    </lineage>
</organism>
<feature type="transmembrane region" description="Helical" evidence="6">
    <location>
        <begin position="138"/>
        <end position="164"/>
    </location>
</feature>
<feature type="transmembrane region" description="Helical" evidence="6">
    <location>
        <begin position="69"/>
        <end position="86"/>
    </location>
</feature>
<name>A0A0B5QYQ0_CLOBE</name>
<evidence type="ECO:0000313" key="7">
    <source>
        <dbReference type="EMBL" id="AJH02149.1"/>
    </source>
</evidence>
<keyword evidence="5 6" id="KW-0472">Membrane</keyword>
<dbReference type="EMBL" id="CP010086">
    <property type="protein sequence ID" value="AJH02149.1"/>
    <property type="molecule type" value="Genomic_DNA"/>
</dbReference>